<feature type="region of interest" description="Disordered" evidence="9">
    <location>
        <begin position="641"/>
        <end position="666"/>
    </location>
</feature>
<feature type="compositionally biased region" description="Low complexity" evidence="9">
    <location>
        <begin position="399"/>
        <end position="416"/>
    </location>
</feature>
<feature type="compositionally biased region" description="Low complexity" evidence="9">
    <location>
        <begin position="1"/>
        <end position="16"/>
    </location>
</feature>
<keyword evidence="13" id="KW-1185">Reference proteome</keyword>
<keyword evidence="6" id="KW-0067">ATP-binding</keyword>
<feature type="region of interest" description="Disordered" evidence="9">
    <location>
        <begin position="399"/>
        <end position="439"/>
    </location>
</feature>
<evidence type="ECO:0000313" key="13">
    <source>
        <dbReference type="Proteomes" id="UP001501285"/>
    </source>
</evidence>
<evidence type="ECO:0000259" key="11">
    <source>
        <dbReference type="PROSITE" id="PS50011"/>
    </source>
</evidence>
<comment type="catalytic activity">
    <reaction evidence="7">
        <text>L-threonyl-[protein] + ATP = O-phospho-L-threonyl-[protein] + ADP + H(+)</text>
        <dbReference type="Rhea" id="RHEA:46608"/>
        <dbReference type="Rhea" id="RHEA-COMP:11060"/>
        <dbReference type="Rhea" id="RHEA-COMP:11605"/>
        <dbReference type="ChEBI" id="CHEBI:15378"/>
        <dbReference type="ChEBI" id="CHEBI:30013"/>
        <dbReference type="ChEBI" id="CHEBI:30616"/>
        <dbReference type="ChEBI" id="CHEBI:61977"/>
        <dbReference type="ChEBI" id="CHEBI:456216"/>
        <dbReference type="EC" id="2.7.11.1"/>
    </reaction>
</comment>
<dbReference type="PANTHER" id="PTHR43289:SF34">
    <property type="entry name" value="SERINE_THREONINE-PROTEIN KINASE YBDM-RELATED"/>
    <property type="match status" value="1"/>
</dbReference>
<dbReference type="PROSITE" id="PS00108">
    <property type="entry name" value="PROTEIN_KINASE_ST"/>
    <property type="match status" value="1"/>
</dbReference>
<dbReference type="CDD" id="cd06577">
    <property type="entry name" value="PASTA_pknB"/>
    <property type="match status" value="1"/>
</dbReference>
<proteinExistence type="predicted"/>
<evidence type="ECO:0000256" key="6">
    <source>
        <dbReference type="ARBA" id="ARBA00022840"/>
    </source>
</evidence>
<comment type="catalytic activity">
    <reaction evidence="8">
        <text>L-seryl-[protein] + ATP = O-phospho-L-seryl-[protein] + ADP + H(+)</text>
        <dbReference type="Rhea" id="RHEA:17989"/>
        <dbReference type="Rhea" id="RHEA-COMP:9863"/>
        <dbReference type="Rhea" id="RHEA-COMP:11604"/>
        <dbReference type="ChEBI" id="CHEBI:15378"/>
        <dbReference type="ChEBI" id="CHEBI:29999"/>
        <dbReference type="ChEBI" id="CHEBI:30616"/>
        <dbReference type="ChEBI" id="CHEBI:83421"/>
        <dbReference type="ChEBI" id="CHEBI:456216"/>
        <dbReference type="EC" id="2.7.11.1"/>
    </reaction>
</comment>
<evidence type="ECO:0000256" key="8">
    <source>
        <dbReference type="ARBA" id="ARBA00048679"/>
    </source>
</evidence>
<dbReference type="Gene3D" id="3.30.10.20">
    <property type="match status" value="1"/>
</dbReference>
<dbReference type="InterPro" id="IPR005543">
    <property type="entry name" value="PASTA_dom"/>
</dbReference>
<dbReference type="PANTHER" id="PTHR43289">
    <property type="entry name" value="MITOGEN-ACTIVATED PROTEIN KINASE KINASE KINASE 20-RELATED"/>
    <property type="match status" value="1"/>
</dbReference>
<feature type="transmembrane region" description="Helical" evidence="10">
    <location>
        <begin position="444"/>
        <end position="464"/>
    </location>
</feature>
<feature type="region of interest" description="Disordered" evidence="9">
    <location>
        <begin position="468"/>
        <end position="508"/>
    </location>
</feature>
<keyword evidence="5" id="KW-0418">Kinase</keyword>
<evidence type="ECO:0000256" key="4">
    <source>
        <dbReference type="ARBA" id="ARBA00022741"/>
    </source>
</evidence>
<keyword evidence="10" id="KW-0472">Membrane</keyword>
<feature type="domain" description="Protein kinase" evidence="11">
    <location>
        <begin position="45"/>
        <end position="307"/>
    </location>
</feature>
<dbReference type="Pfam" id="PF03793">
    <property type="entry name" value="PASTA"/>
    <property type="match status" value="1"/>
</dbReference>
<comment type="caution">
    <text evidence="12">The sequence shown here is derived from an EMBL/GenBank/DDBJ whole genome shotgun (WGS) entry which is preliminary data.</text>
</comment>
<feature type="compositionally biased region" description="Basic and acidic residues" evidence="9">
    <location>
        <begin position="651"/>
        <end position="666"/>
    </location>
</feature>
<dbReference type="InterPro" id="IPR000719">
    <property type="entry name" value="Prot_kinase_dom"/>
</dbReference>
<feature type="compositionally biased region" description="Low complexity" evidence="9">
    <location>
        <begin position="471"/>
        <end position="501"/>
    </location>
</feature>
<accession>A0ABN2U2B0</accession>
<evidence type="ECO:0000256" key="2">
    <source>
        <dbReference type="ARBA" id="ARBA00022527"/>
    </source>
</evidence>
<dbReference type="Pfam" id="PF00069">
    <property type="entry name" value="Pkinase"/>
    <property type="match status" value="1"/>
</dbReference>
<keyword evidence="4" id="KW-0547">Nucleotide-binding</keyword>
<feature type="compositionally biased region" description="Low complexity" evidence="9">
    <location>
        <begin position="338"/>
        <end position="358"/>
    </location>
</feature>
<gene>
    <name evidence="12" type="ORF">GCM10009740_15100</name>
</gene>
<evidence type="ECO:0000256" key="3">
    <source>
        <dbReference type="ARBA" id="ARBA00022679"/>
    </source>
</evidence>
<dbReference type="EMBL" id="BAAANB010000003">
    <property type="protein sequence ID" value="GAA2026313.1"/>
    <property type="molecule type" value="Genomic_DNA"/>
</dbReference>
<dbReference type="CDD" id="cd14014">
    <property type="entry name" value="STKc_PknB_like"/>
    <property type="match status" value="1"/>
</dbReference>
<sequence length="666" mass="66974">MVALAGGPATGPRGPARFAQSQVGPLGSLPMSVDSSPSVRLAQRYQLLERIAVGGMGEVHLATDERLGRRVAVKVLAPVYADSPDFVERFRREALTAAALSHPNIAQVYDYGVDGSAHFIVMEHVEGSDLSRLLREGGRMTPADAVHVAEQVCAALAAAHRAGVVHRDIKPGNVMVRPDGTVKVTDFGIAQALGQASLTETGTVMGTAAYVAPEQARGHATSSATDLYSLGILLFQMLTGAVPFDGDTPVAIAMRHLDEPMPLPSSRVAGLPANLDEVVTRATAKSPRDRYPDADAMAAALRAHEQRAEAATRAMPVDDATAAFDVAEDLRRDPRGPAPAAATQAVPATAAAGRPTPAGDDDRTVVDAAAGGAAGGTAVMPALGAGLAGAGVGLGAGAGAASAGAAPGYPSADAAAHPSVDAPEATATSRSAGRPQRGRGPSPLVWGLAGLVVLLVAALVVVLLRQPQTRSAASPGTRPSASATTAPSPSSAAPTTTAPPADGNTVPADLVGQSREAAVSALISRGVNVRWVLVRSSQPNDAVLGSYPAPGQPLTKGQTVALVVSRANAPAQVNSSFVVPDGLVGTNADDAMSRIDAKDVRVTQVTIPAAAGAGQVVATWPASGQPTTDGVVVLVVAAGDTSSTGANPSSDSKKPGKPGDKGKKGD</sequence>
<feature type="region of interest" description="Disordered" evidence="9">
    <location>
        <begin position="1"/>
        <end position="21"/>
    </location>
</feature>
<dbReference type="Proteomes" id="UP001501285">
    <property type="component" value="Unassembled WGS sequence"/>
</dbReference>
<dbReference type="PROSITE" id="PS50011">
    <property type="entry name" value="PROTEIN_KINASE_DOM"/>
    <property type="match status" value="1"/>
</dbReference>
<dbReference type="Gene3D" id="1.10.510.10">
    <property type="entry name" value="Transferase(Phosphotransferase) domain 1"/>
    <property type="match status" value="1"/>
</dbReference>
<dbReference type="SMART" id="SM00740">
    <property type="entry name" value="PASTA"/>
    <property type="match status" value="2"/>
</dbReference>
<dbReference type="EC" id="2.7.11.1" evidence="1"/>
<dbReference type="InterPro" id="IPR008271">
    <property type="entry name" value="Ser/Thr_kinase_AS"/>
</dbReference>
<name>A0ABN2U2B0_9MICO</name>
<evidence type="ECO:0000256" key="9">
    <source>
        <dbReference type="SAM" id="MobiDB-lite"/>
    </source>
</evidence>
<evidence type="ECO:0000256" key="7">
    <source>
        <dbReference type="ARBA" id="ARBA00047899"/>
    </source>
</evidence>
<feature type="region of interest" description="Disordered" evidence="9">
    <location>
        <begin position="331"/>
        <end position="364"/>
    </location>
</feature>
<dbReference type="Gene3D" id="3.30.200.20">
    <property type="entry name" value="Phosphorylase Kinase, domain 1"/>
    <property type="match status" value="1"/>
</dbReference>
<evidence type="ECO:0000256" key="10">
    <source>
        <dbReference type="SAM" id="Phobius"/>
    </source>
</evidence>
<keyword evidence="10" id="KW-1133">Transmembrane helix</keyword>
<organism evidence="12 13">
    <name type="scientific">Terrabacter terrae</name>
    <dbReference type="NCBI Taxonomy" id="318434"/>
    <lineage>
        <taxon>Bacteria</taxon>
        <taxon>Bacillati</taxon>
        <taxon>Actinomycetota</taxon>
        <taxon>Actinomycetes</taxon>
        <taxon>Micrococcales</taxon>
        <taxon>Intrasporangiaceae</taxon>
        <taxon>Terrabacter</taxon>
    </lineage>
</organism>
<dbReference type="SMART" id="SM00220">
    <property type="entry name" value="S_TKc"/>
    <property type="match status" value="1"/>
</dbReference>
<evidence type="ECO:0000256" key="1">
    <source>
        <dbReference type="ARBA" id="ARBA00012513"/>
    </source>
</evidence>
<keyword evidence="10" id="KW-0812">Transmembrane</keyword>
<evidence type="ECO:0000313" key="12">
    <source>
        <dbReference type="EMBL" id="GAA2026313.1"/>
    </source>
</evidence>
<reference evidence="12 13" key="1">
    <citation type="journal article" date="2019" name="Int. J. Syst. Evol. Microbiol.">
        <title>The Global Catalogue of Microorganisms (GCM) 10K type strain sequencing project: providing services to taxonomists for standard genome sequencing and annotation.</title>
        <authorList>
            <consortium name="The Broad Institute Genomics Platform"/>
            <consortium name="The Broad Institute Genome Sequencing Center for Infectious Disease"/>
            <person name="Wu L."/>
            <person name="Ma J."/>
        </authorList>
    </citation>
    <scope>NUCLEOTIDE SEQUENCE [LARGE SCALE GENOMIC DNA]</scope>
    <source>
        <strain evidence="12 13">JCM 14283</strain>
    </source>
</reference>
<evidence type="ECO:0000256" key="5">
    <source>
        <dbReference type="ARBA" id="ARBA00022777"/>
    </source>
</evidence>
<dbReference type="SUPFAM" id="SSF56112">
    <property type="entry name" value="Protein kinase-like (PK-like)"/>
    <property type="match status" value="1"/>
</dbReference>
<keyword evidence="2" id="KW-0723">Serine/threonine-protein kinase</keyword>
<keyword evidence="3" id="KW-0808">Transferase</keyword>
<dbReference type="InterPro" id="IPR011009">
    <property type="entry name" value="Kinase-like_dom_sf"/>
</dbReference>
<protein>
    <recommendedName>
        <fullName evidence="1">non-specific serine/threonine protein kinase</fullName>
        <ecNumber evidence="1">2.7.11.1</ecNumber>
    </recommendedName>
</protein>